<evidence type="ECO:0000256" key="1">
    <source>
        <dbReference type="ARBA" id="ARBA00009580"/>
    </source>
</evidence>
<dbReference type="InterPro" id="IPR000387">
    <property type="entry name" value="Tyr_Pase_dom"/>
</dbReference>
<proteinExistence type="inferred from homology"/>
<dbReference type="SUPFAM" id="SSF52799">
    <property type="entry name" value="(Phosphotyrosine protein) phosphatases II"/>
    <property type="match status" value="1"/>
</dbReference>
<dbReference type="InterPro" id="IPR029021">
    <property type="entry name" value="Prot-tyrosine_phosphatase-like"/>
</dbReference>
<dbReference type="PANTHER" id="PTHR23339">
    <property type="entry name" value="TYROSINE SPECIFIC PROTEIN PHOSPHATASE AND DUAL SPECIFICITY PROTEIN PHOSPHATASE"/>
    <property type="match status" value="1"/>
</dbReference>
<dbReference type="EMBL" id="CAJNNV010006403">
    <property type="protein sequence ID" value="CAE8593579.1"/>
    <property type="molecule type" value="Genomic_DNA"/>
</dbReference>
<evidence type="ECO:0000256" key="9">
    <source>
        <dbReference type="ARBA" id="ARBA00051722"/>
    </source>
</evidence>
<dbReference type="InterPro" id="IPR050561">
    <property type="entry name" value="PTP"/>
</dbReference>
<dbReference type="Gene3D" id="3.90.190.10">
    <property type="entry name" value="Protein tyrosine phosphatase superfamily"/>
    <property type="match status" value="1"/>
</dbReference>
<keyword evidence="5" id="KW-0904">Protein phosphatase</keyword>
<dbReference type="FunFam" id="3.90.190.10:FF:000086">
    <property type="entry name" value="Protein tyrosine phosphatase-like protein"/>
    <property type="match status" value="1"/>
</dbReference>
<comment type="similarity">
    <text evidence="1">Belongs to the protein-tyrosine phosphatase family.</text>
</comment>
<dbReference type="EC" id="3.1.3.48" evidence="2"/>
<evidence type="ECO:0000256" key="7">
    <source>
        <dbReference type="ARBA" id="ARBA00023288"/>
    </source>
</evidence>
<organism evidence="12 14">
    <name type="scientific">Polarella glacialis</name>
    <name type="common">Dinoflagellate</name>
    <dbReference type="NCBI Taxonomy" id="89957"/>
    <lineage>
        <taxon>Eukaryota</taxon>
        <taxon>Sar</taxon>
        <taxon>Alveolata</taxon>
        <taxon>Dinophyceae</taxon>
        <taxon>Suessiales</taxon>
        <taxon>Suessiaceae</taxon>
        <taxon>Polarella</taxon>
    </lineage>
</organism>
<dbReference type="GO" id="GO:0005737">
    <property type="term" value="C:cytoplasm"/>
    <property type="evidence" value="ECO:0007669"/>
    <property type="project" value="UniProtKB-ARBA"/>
</dbReference>
<keyword evidence="6" id="KW-1015">Disulfide bond</keyword>
<evidence type="ECO:0000256" key="2">
    <source>
        <dbReference type="ARBA" id="ARBA00013064"/>
    </source>
</evidence>
<keyword evidence="4" id="KW-0378">Hydrolase</keyword>
<evidence type="ECO:0000256" key="3">
    <source>
        <dbReference type="ARBA" id="ARBA00022481"/>
    </source>
</evidence>
<comment type="catalytic activity">
    <reaction evidence="9">
        <text>O-phospho-L-tyrosyl-[protein] + H2O = L-tyrosyl-[protein] + phosphate</text>
        <dbReference type="Rhea" id="RHEA:10684"/>
        <dbReference type="Rhea" id="RHEA-COMP:10136"/>
        <dbReference type="Rhea" id="RHEA-COMP:20101"/>
        <dbReference type="ChEBI" id="CHEBI:15377"/>
        <dbReference type="ChEBI" id="CHEBI:43474"/>
        <dbReference type="ChEBI" id="CHEBI:46858"/>
        <dbReference type="ChEBI" id="CHEBI:61978"/>
        <dbReference type="EC" id="3.1.3.48"/>
    </reaction>
</comment>
<gene>
    <name evidence="12" type="ORF">PGLA1383_LOCUS12170</name>
    <name evidence="13" type="ORF">PGLA1383_LOCUS56684</name>
</gene>
<keyword evidence="14" id="KW-1185">Reference proteome</keyword>
<keyword evidence="8" id="KW-0636">Prenylation</keyword>
<feature type="domain" description="Tyrosine-protein phosphatase" evidence="10">
    <location>
        <begin position="23"/>
        <end position="177"/>
    </location>
</feature>
<dbReference type="PROSITE" id="PS50054">
    <property type="entry name" value="TYR_PHOSPHATASE_DUAL"/>
    <property type="match status" value="1"/>
</dbReference>
<dbReference type="AlphaFoldDB" id="A0A813DY22"/>
<dbReference type="OMA" id="IQVHGWT"/>
<dbReference type="SMART" id="SM00404">
    <property type="entry name" value="PTPc_motif"/>
    <property type="match status" value="1"/>
</dbReference>
<evidence type="ECO:0000259" key="11">
    <source>
        <dbReference type="PROSITE" id="PS50056"/>
    </source>
</evidence>
<sequence>MMKEGKVRMHLIEYGARLRCAALDCMGKFQIVIMDAPCDANSYSYVQELKAFGVTDVVRTCEPTYSADNFENEGIRVHEMTFPDGAAPPEETIQKWAELICQRYKPKDPTDSGIVAVHCVAGLGRAPVMAAIAMIEMTAMDPMDAVEKIRESRKGAINARQLKFLQSYKRLTSKSSTGPCACTMM</sequence>
<keyword evidence="3" id="KW-0488">Methylation</keyword>
<keyword evidence="7" id="KW-0449">Lipoprotein</keyword>
<dbReference type="InterPro" id="IPR020422">
    <property type="entry name" value="TYR_PHOSPHATASE_DUAL_dom"/>
</dbReference>
<comment type="caution">
    <text evidence="12">The sequence shown here is derived from an EMBL/GenBank/DDBJ whole genome shotgun (WGS) entry which is preliminary data.</text>
</comment>
<feature type="domain" description="Tyrosine specific protein phosphatases" evidence="11">
    <location>
        <begin position="94"/>
        <end position="164"/>
    </location>
</feature>
<dbReference type="Proteomes" id="UP000654075">
    <property type="component" value="Unassembled WGS sequence"/>
</dbReference>
<evidence type="ECO:0000256" key="8">
    <source>
        <dbReference type="ARBA" id="ARBA00023289"/>
    </source>
</evidence>
<dbReference type="PROSITE" id="PS50056">
    <property type="entry name" value="TYR_PHOSPHATASE_2"/>
    <property type="match status" value="1"/>
</dbReference>
<dbReference type="OrthoDB" id="5632at2759"/>
<dbReference type="InterPro" id="IPR003595">
    <property type="entry name" value="Tyr_Pase_cat"/>
</dbReference>
<evidence type="ECO:0000256" key="5">
    <source>
        <dbReference type="ARBA" id="ARBA00022912"/>
    </source>
</evidence>
<dbReference type="Pfam" id="PF22784">
    <property type="entry name" value="PTP-SAK"/>
    <property type="match status" value="1"/>
</dbReference>
<evidence type="ECO:0000313" key="13">
    <source>
        <dbReference type="EMBL" id="CAE8642152.1"/>
    </source>
</evidence>
<dbReference type="EMBL" id="CAJNNV010033125">
    <property type="protein sequence ID" value="CAE8642152.1"/>
    <property type="molecule type" value="Genomic_DNA"/>
</dbReference>
<dbReference type="InterPro" id="IPR057023">
    <property type="entry name" value="PTP-SAK"/>
</dbReference>
<accession>A0A813DY22</accession>
<evidence type="ECO:0000256" key="6">
    <source>
        <dbReference type="ARBA" id="ARBA00023157"/>
    </source>
</evidence>
<dbReference type="CDD" id="cd14500">
    <property type="entry name" value="PTP-IVa"/>
    <property type="match status" value="1"/>
</dbReference>
<evidence type="ECO:0000256" key="4">
    <source>
        <dbReference type="ARBA" id="ARBA00022801"/>
    </source>
</evidence>
<dbReference type="GO" id="GO:0004725">
    <property type="term" value="F:protein tyrosine phosphatase activity"/>
    <property type="evidence" value="ECO:0007669"/>
    <property type="project" value="UniProtKB-EC"/>
</dbReference>
<evidence type="ECO:0000313" key="12">
    <source>
        <dbReference type="EMBL" id="CAE8593579.1"/>
    </source>
</evidence>
<evidence type="ECO:0000313" key="14">
    <source>
        <dbReference type="Proteomes" id="UP000654075"/>
    </source>
</evidence>
<reference evidence="12" key="1">
    <citation type="submission" date="2021-02" db="EMBL/GenBank/DDBJ databases">
        <authorList>
            <person name="Dougan E. K."/>
            <person name="Rhodes N."/>
            <person name="Thang M."/>
            <person name="Chan C."/>
        </authorList>
    </citation>
    <scope>NUCLEOTIDE SEQUENCE</scope>
</reference>
<protein>
    <recommendedName>
        <fullName evidence="2">protein-tyrosine-phosphatase</fullName>
        <ecNumber evidence="2">3.1.3.48</ecNumber>
    </recommendedName>
</protein>
<name>A0A813DY22_POLGL</name>
<evidence type="ECO:0000259" key="10">
    <source>
        <dbReference type="PROSITE" id="PS50054"/>
    </source>
</evidence>